<dbReference type="FunFam" id="3.40.50.12780:FF:000013">
    <property type="entry name" value="Long-chain-fatty-acid--AMP ligase FadD32"/>
    <property type="match status" value="1"/>
</dbReference>
<accession>A0A2P2FZ32</accession>
<dbReference type="CDD" id="cd05931">
    <property type="entry name" value="FAAL"/>
    <property type="match status" value="1"/>
</dbReference>
<dbReference type="Gene3D" id="3.40.50.12780">
    <property type="entry name" value="N-terminal domain of ligase-like"/>
    <property type="match status" value="1"/>
</dbReference>
<evidence type="ECO:0000256" key="3">
    <source>
        <dbReference type="ARBA" id="ARBA00022832"/>
    </source>
</evidence>
<comment type="similarity">
    <text evidence="1">Belongs to the ATP-dependent AMP-binding enzyme family.</text>
</comment>
<proteinExistence type="inferred from homology"/>
<dbReference type="GO" id="GO:0006633">
    <property type="term" value="P:fatty acid biosynthetic process"/>
    <property type="evidence" value="ECO:0007669"/>
    <property type="project" value="TreeGrafter"/>
</dbReference>
<dbReference type="RefSeq" id="WP_034307057.1">
    <property type="nucleotide sequence ID" value="NZ_JFBM01000004.1"/>
</dbReference>
<dbReference type="Gene3D" id="3.30.300.30">
    <property type="match status" value="1"/>
</dbReference>
<feature type="domain" description="AMP-binding enzyme C-terminal" evidence="6">
    <location>
        <begin position="460"/>
        <end position="569"/>
    </location>
</feature>
<evidence type="ECO:0000259" key="5">
    <source>
        <dbReference type="Pfam" id="PF00501"/>
    </source>
</evidence>
<sequence>MISVAAVSTAIAPLPGQLAACAALDGDAVALTFLDHRRHPAGRAISLTWRRLDDRATDIAVWLRTRVGAGEPVAIMADQSPGYVTAFLGILRAGAVAVPLFGPDLPGHGDRLAAVLADCAPRLVLTGADESGQVRAFLDERGMNDVAVHAVEEIPDARGETAAVALTPDDVAYLQYTSGSTGTPRGVVITHGNVVANARQACAAYGVSSGQGVTVSWLPLFHDMGLILSVAGPLVSGVRTVLMRPLAFLEQPLRWLQALSDNPGAVTAAPGFAYAYAAARVRGPEKALLRLDTVLALVDGSEPVRPAAIERFREAFAECGLRPEAHRPSYGLAEATVYVSASTAGSVARGRRFDRAALAGGKLTETAEGGVELVSCGRSIDQRVLVVDPGTEREVPDGTVGEIWVNGPNVGRGYWNRPVETAAVFGARLADRPGLGRWLRTGDLGARHEGELYVTGRIKDLIIVDGRNHYPQDVEDTVEGAHDAVRPRNSVAFAVNTPGGERAVVLAERNRRIEPGAVDTLRFAATVRAAVARRHGLALQDVRLVEPDTLPRTSSGKIARSACRDRYLAEFA</sequence>
<dbReference type="InterPro" id="IPR042099">
    <property type="entry name" value="ANL_N_sf"/>
</dbReference>
<evidence type="ECO:0000259" key="6">
    <source>
        <dbReference type="Pfam" id="PF23024"/>
    </source>
</evidence>
<dbReference type="GO" id="GO:0016874">
    <property type="term" value="F:ligase activity"/>
    <property type="evidence" value="ECO:0007669"/>
    <property type="project" value="UniProtKB-KW"/>
</dbReference>
<protein>
    <submittedName>
        <fullName evidence="7">Uncharacterized protein</fullName>
    </submittedName>
</protein>
<dbReference type="InterPro" id="IPR045851">
    <property type="entry name" value="AMP-bd_C_sf"/>
</dbReference>
<keyword evidence="4" id="KW-0443">Lipid metabolism</keyword>
<reference evidence="7 8" key="1">
    <citation type="journal article" date="2014" name="Genome Announc.">
        <title>Draft Genome Sequence of Amycolatopsis lurida NRRL 2430, Producer of the Glycopeptide Family Antibiotic Ristocetin.</title>
        <authorList>
            <person name="Kwun M.J."/>
            <person name="Hong H.J."/>
        </authorList>
    </citation>
    <scope>NUCLEOTIDE SEQUENCE [LARGE SCALE GENOMIC DNA]</scope>
    <source>
        <strain evidence="7 8">NRRL 2430</strain>
    </source>
</reference>
<dbReference type="Pfam" id="PF23024">
    <property type="entry name" value="AMP-dom_DIP2-like"/>
    <property type="match status" value="1"/>
</dbReference>
<dbReference type="InterPro" id="IPR040097">
    <property type="entry name" value="FAAL/FAAC"/>
</dbReference>
<keyword evidence="8" id="KW-1185">Reference proteome</keyword>
<dbReference type="PROSITE" id="PS00455">
    <property type="entry name" value="AMP_BINDING"/>
    <property type="match status" value="1"/>
</dbReference>
<organism evidence="7 8">
    <name type="scientific">Amycolatopsis lurida NRRL 2430</name>
    <dbReference type="NCBI Taxonomy" id="1460371"/>
    <lineage>
        <taxon>Bacteria</taxon>
        <taxon>Bacillati</taxon>
        <taxon>Actinomycetota</taxon>
        <taxon>Actinomycetes</taxon>
        <taxon>Pseudonocardiales</taxon>
        <taxon>Pseudonocardiaceae</taxon>
        <taxon>Amycolatopsis</taxon>
    </lineage>
</organism>
<evidence type="ECO:0000256" key="2">
    <source>
        <dbReference type="ARBA" id="ARBA00022598"/>
    </source>
</evidence>
<keyword evidence="2" id="KW-0436">Ligase</keyword>
<evidence type="ECO:0000256" key="4">
    <source>
        <dbReference type="ARBA" id="ARBA00023098"/>
    </source>
</evidence>
<evidence type="ECO:0000313" key="8">
    <source>
        <dbReference type="Proteomes" id="UP000256220"/>
    </source>
</evidence>
<dbReference type="InterPro" id="IPR000873">
    <property type="entry name" value="AMP-dep_synth/lig_dom"/>
</dbReference>
<comment type="caution">
    <text evidence="7">The sequence shown here is derived from an EMBL/GenBank/DDBJ whole genome shotgun (WGS) entry which is preliminary data.</text>
</comment>
<dbReference type="GO" id="GO:0070566">
    <property type="term" value="F:adenylyltransferase activity"/>
    <property type="evidence" value="ECO:0007669"/>
    <property type="project" value="TreeGrafter"/>
</dbReference>
<evidence type="ECO:0000313" key="7">
    <source>
        <dbReference type="EMBL" id="KFU81974.1"/>
    </source>
</evidence>
<gene>
    <name evidence="7" type="ORF">BB31_06425</name>
</gene>
<dbReference type="PANTHER" id="PTHR22754">
    <property type="entry name" value="DISCO-INTERACTING PROTEIN 2 DIP2 -RELATED"/>
    <property type="match status" value="1"/>
</dbReference>
<dbReference type="PANTHER" id="PTHR22754:SF32">
    <property type="entry name" value="DISCO-INTERACTING PROTEIN 2"/>
    <property type="match status" value="1"/>
</dbReference>
<dbReference type="InterPro" id="IPR020845">
    <property type="entry name" value="AMP-binding_CS"/>
</dbReference>
<dbReference type="Pfam" id="PF00501">
    <property type="entry name" value="AMP-binding"/>
    <property type="match status" value="1"/>
</dbReference>
<feature type="domain" description="AMP-dependent synthetase/ligase" evidence="5">
    <location>
        <begin position="22"/>
        <end position="415"/>
    </location>
</feature>
<dbReference type="Proteomes" id="UP000256220">
    <property type="component" value="Unassembled WGS sequence"/>
</dbReference>
<dbReference type="InterPro" id="IPR025110">
    <property type="entry name" value="AMP-bd_C"/>
</dbReference>
<evidence type="ECO:0000256" key="1">
    <source>
        <dbReference type="ARBA" id="ARBA00006432"/>
    </source>
</evidence>
<dbReference type="AlphaFoldDB" id="A0A2P2FZ32"/>
<keyword evidence="3" id="KW-0276">Fatty acid metabolism</keyword>
<name>A0A2P2FZ32_AMYLU</name>
<dbReference type="GO" id="GO:0071766">
    <property type="term" value="P:Actinobacterium-type cell wall biogenesis"/>
    <property type="evidence" value="ECO:0007669"/>
    <property type="project" value="UniProtKB-ARBA"/>
</dbReference>
<dbReference type="EMBL" id="JFBM01000004">
    <property type="protein sequence ID" value="KFU81974.1"/>
    <property type="molecule type" value="Genomic_DNA"/>
</dbReference>
<dbReference type="GO" id="GO:0005886">
    <property type="term" value="C:plasma membrane"/>
    <property type="evidence" value="ECO:0007669"/>
    <property type="project" value="TreeGrafter"/>
</dbReference>
<dbReference type="SUPFAM" id="SSF56801">
    <property type="entry name" value="Acetyl-CoA synthetase-like"/>
    <property type="match status" value="1"/>
</dbReference>